<organism evidence="2 3">
    <name type="scientific">Parolsenella catena</name>
    <dbReference type="NCBI Taxonomy" id="2003188"/>
    <lineage>
        <taxon>Bacteria</taxon>
        <taxon>Bacillati</taxon>
        <taxon>Actinomycetota</taxon>
        <taxon>Coriobacteriia</taxon>
        <taxon>Coriobacteriales</taxon>
        <taxon>Atopobiaceae</taxon>
        <taxon>Parolsenella</taxon>
    </lineage>
</organism>
<dbReference type="PANTHER" id="PTHR43404">
    <property type="entry name" value="LIPOPOLYSACCHARIDE CHOLINEPHOSPHOTRANSFERASE LICD"/>
    <property type="match status" value="1"/>
</dbReference>
<protein>
    <submittedName>
        <fullName evidence="2">Lipopolysaccharide cholinephosphotransferase</fullName>
    </submittedName>
</protein>
<gene>
    <name evidence="2" type="primary">licD_2</name>
    <name evidence="2" type="ORF">Pcatena_12150</name>
</gene>
<feature type="domain" description="LicD/FKTN/FKRP nucleotidyltransferase" evidence="1">
    <location>
        <begin position="30"/>
        <end position="136"/>
    </location>
</feature>
<dbReference type="PANTHER" id="PTHR43404:SF2">
    <property type="entry name" value="LIPOPOLYSACCHARIDE CHOLINEPHOSPHOTRANSFERASE LICD"/>
    <property type="match status" value="1"/>
</dbReference>
<dbReference type="Pfam" id="PF04991">
    <property type="entry name" value="LicD"/>
    <property type="match status" value="1"/>
</dbReference>
<evidence type="ECO:0000313" key="3">
    <source>
        <dbReference type="Proteomes" id="UP000273154"/>
    </source>
</evidence>
<dbReference type="GeneID" id="88849349"/>
<dbReference type="AlphaFoldDB" id="A0A3G9JYV5"/>
<keyword evidence="2" id="KW-0808">Transferase</keyword>
<name>A0A3G9JYV5_9ACTN</name>
<dbReference type="OrthoDB" id="3780655at2"/>
<dbReference type="GO" id="GO:0009100">
    <property type="term" value="P:glycoprotein metabolic process"/>
    <property type="evidence" value="ECO:0007669"/>
    <property type="project" value="UniProtKB-ARBA"/>
</dbReference>
<dbReference type="EMBL" id="AP019367">
    <property type="protein sequence ID" value="BBH50628.1"/>
    <property type="molecule type" value="Genomic_DNA"/>
</dbReference>
<dbReference type="Proteomes" id="UP000273154">
    <property type="component" value="Chromosome"/>
</dbReference>
<reference evidence="3" key="1">
    <citation type="submission" date="2018-11" db="EMBL/GenBank/DDBJ databases">
        <title>Comparative genomics of Parolsenella catena and Libanicoccus massiliensis: Reclassification of Libanicoccus massiliensis as Parolsenella massiliensis comb. nov.</title>
        <authorList>
            <person name="Sakamoto M."/>
            <person name="Ikeyama N."/>
            <person name="Murakami T."/>
            <person name="Mori H."/>
            <person name="Yuki M."/>
            <person name="Ohkuma M."/>
        </authorList>
    </citation>
    <scope>NUCLEOTIDE SEQUENCE [LARGE SCALE GENOMIC DNA]</scope>
    <source>
        <strain evidence="3">JCM 31932</strain>
    </source>
</reference>
<keyword evidence="3" id="KW-1185">Reference proteome</keyword>
<accession>A0A3G9JYV5</accession>
<evidence type="ECO:0000259" key="1">
    <source>
        <dbReference type="Pfam" id="PF04991"/>
    </source>
</evidence>
<dbReference type="KEGG" id="pcat:Pcatena_12150"/>
<dbReference type="RefSeq" id="WP_126422593.1">
    <property type="nucleotide sequence ID" value="NZ_AP019367.1"/>
</dbReference>
<dbReference type="InterPro" id="IPR052942">
    <property type="entry name" value="LPS_cholinephosphotransferase"/>
</dbReference>
<dbReference type="GO" id="GO:0016740">
    <property type="term" value="F:transferase activity"/>
    <property type="evidence" value="ECO:0007669"/>
    <property type="project" value="UniProtKB-KW"/>
</dbReference>
<evidence type="ECO:0000313" key="2">
    <source>
        <dbReference type="EMBL" id="BBH50628.1"/>
    </source>
</evidence>
<sequence length="286" mass="33496">MAFKEYENIDELRKLQRTIASVLFDFAKACEKLDISYFAYGGTCIGAVRHKGFIPWDDDVDVAMLRSDYEKFLREAPALLGDKYRIDNSRTQANYPSSFSYLALVDTVNVPETFETCEWIRSIGIDIFPLDRVSEVESVRRRQLRGTWFWGRLGFLRATPRPYVSFDGAKKCLVYFVCGVAHWLLTLFRISPQFIQTRWEKCAMLANDEDARLVADFSDRHPLTWSFSLQEIFPLVDGEFDGRDIKLPHEWDKLLTRQYGDYMKLPPEEQRKNHYPVRLDFGSYSE</sequence>
<proteinExistence type="predicted"/>
<dbReference type="InterPro" id="IPR007074">
    <property type="entry name" value="LicD/FKTN/FKRP_NTP_transf"/>
</dbReference>